<comment type="similarity">
    <text evidence="2 6">Belongs to the transposase mutator family.</text>
</comment>
<keyword evidence="5 6" id="KW-0233">DNA recombination</keyword>
<dbReference type="KEGG" id="sfc:Spiaf_0870"/>
<dbReference type="AlphaFoldDB" id="H1ND33"/>
<reference evidence="7" key="1">
    <citation type="submission" date="2012-03" db="EMBL/GenBank/DDBJ databases">
        <title>The complete genome of Spirochaeta africana DSM 8902.</title>
        <authorList>
            <consortium name="US DOE Joint Genome Institute (JGI-PGF)"/>
            <person name="Lucas S."/>
            <person name="Copeland A."/>
            <person name="Lapidus A."/>
            <person name="Goodwin L."/>
            <person name="Pitluck S."/>
            <person name="Peters L."/>
            <person name="Mikhailova N."/>
            <person name="Teshima H."/>
            <person name="Kyrpides N."/>
            <person name="Mavromatis K."/>
            <person name="Pagani I."/>
            <person name="Ivanova N."/>
            <person name="Ovchinnikova G."/>
            <person name="Zeytun A."/>
            <person name="Detter J.C."/>
            <person name="Han C."/>
            <person name="Land M."/>
            <person name="Hauser L."/>
            <person name="Markowitz V."/>
            <person name="Cheng J.-F."/>
            <person name="Hugenholtz P."/>
            <person name="Woyke T."/>
            <person name="Wu D."/>
            <person name="Tindall B."/>
            <person name="Pomrenke H."/>
            <person name="Brambilla E."/>
            <person name="Klenk H.-P."/>
            <person name="Eisen J.A."/>
        </authorList>
    </citation>
    <scope>NUCLEOTIDE SEQUENCE</scope>
    <source>
        <strain evidence="7">DSM 8902</strain>
    </source>
</reference>
<dbReference type="EMBL" id="CP003282">
    <property type="protein sequence ID" value="AFG37102.1"/>
    <property type="molecule type" value="Genomic_DNA"/>
</dbReference>
<keyword evidence="3 6" id="KW-0815">Transposition</keyword>
<evidence type="ECO:0000256" key="3">
    <source>
        <dbReference type="ARBA" id="ARBA00022578"/>
    </source>
</evidence>
<dbReference type="PATRIC" id="fig|889378.3.peg.1012"/>
<evidence type="ECO:0000313" key="11">
    <source>
        <dbReference type="EMBL" id="AFG38307.1"/>
    </source>
</evidence>
<reference evidence="12" key="2">
    <citation type="journal article" date="2013" name="Stand. Genomic Sci.">
        <title>Complete genome sequence of the halophilic bacterium Spirochaeta africana type strain (Z-7692(T)) from the alkaline Lake Magadi in the East African Rift.</title>
        <authorList>
            <person name="Liolos K."/>
            <person name="Abt B."/>
            <person name="Scheuner C."/>
            <person name="Teshima H."/>
            <person name="Held B."/>
            <person name="Lapidus A."/>
            <person name="Nolan M."/>
            <person name="Lucas S."/>
            <person name="Deshpande S."/>
            <person name="Cheng J.F."/>
            <person name="Tapia R."/>
            <person name="Goodwin L.A."/>
            <person name="Pitluck S."/>
            <person name="Pagani I."/>
            <person name="Ivanova N."/>
            <person name="Mavromatis K."/>
            <person name="Mikhailova N."/>
            <person name="Huntemann M."/>
            <person name="Pati A."/>
            <person name="Chen A."/>
            <person name="Palaniappan K."/>
            <person name="Land M."/>
            <person name="Rohde M."/>
            <person name="Tindall B.J."/>
            <person name="Detter J.C."/>
            <person name="Goker M."/>
            <person name="Bristow J."/>
            <person name="Eisen J.A."/>
            <person name="Markowitz V."/>
            <person name="Hugenholtz P."/>
            <person name="Woyke T."/>
            <person name="Klenk H.P."/>
            <person name="Kyrpides N.C."/>
        </authorList>
    </citation>
    <scope>NUCLEOTIDE SEQUENCE</scope>
    <source>
        <strain evidence="12">ATCC 700263 / DSM 8902 / Z-7692</strain>
    </source>
</reference>
<dbReference type="EMBL" id="CP003282">
    <property type="protein sequence ID" value="AFG38307.1"/>
    <property type="molecule type" value="Genomic_DNA"/>
</dbReference>
<evidence type="ECO:0000256" key="6">
    <source>
        <dbReference type="RuleBase" id="RU365089"/>
    </source>
</evidence>
<evidence type="ECO:0000256" key="1">
    <source>
        <dbReference type="ARBA" id="ARBA00002190"/>
    </source>
</evidence>
<evidence type="ECO:0000313" key="10">
    <source>
        <dbReference type="EMBL" id="AFG37102.1"/>
    </source>
</evidence>
<gene>
    <name evidence="7" type="ordered locus">Spiaf_0770</name>
    <name evidence="8" type="ordered locus">Spiaf_0870</name>
    <name evidence="9" type="ordered locus">Spiaf_1008</name>
    <name evidence="10" type="ordered locus">Spiaf_1015</name>
    <name evidence="11" type="ordered locus">Spiaf_2271</name>
</gene>
<proteinExistence type="inferred from homology"/>
<dbReference type="KEGG" id="sfc:Spiaf_1015"/>
<dbReference type="GO" id="GO:0006313">
    <property type="term" value="P:DNA transposition"/>
    <property type="evidence" value="ECO:0007669"/>
    <property type="project" value="UniProtKB-UniRule"/>
</dbReference>
<keyword evidence="4 6" id="KW-0238">DNA-binding</keyword>
<dbReference type="RefSeq" id="WP_014454862.1">
    <property type="nucleotide sequence ID" value="NC_017098.1"/>
</dbReference>
<evidence type="ECO:0000313" key="7">
    <source>
        <dbReference type="EMBL" id="AFG36865.1"/>
    </source>
</evidence>
<dbReference type="EMBL" id="CP003282">
    <property type="protein sequence ID" value="AFG36961.1"/>
    <property type="molecule type" value="Genomic_DNA"/>
</dbReference>
<keyword evidence="12" id="KW-1185">Reference proteome</keyword>
<comment type="function">
    <text evidence="1 6">Required for the transposition of the insertion element.</text>
</comment>
<dbReference type="Pfam" id="PF00872">
    <property type="entry name" value="Transposase_mut"/>
    <property type="match status" value="1"/>
</dbReference>
<dbReference type="InterPro" id="IPR001207">
    <property type="entry name" value="Transposase_mutator"/>
</dbReference>
<dbReference type="KEGG" id="sfc:Spiaf_1008"/>
<evidence type="ECO:0000313" key="9">
    <source>
        <dbReference type="EMBL" id="AFG37096.1"/>
    </source>
</evidence>
<dbReference type="GO" id="GO:0003677">
    <property type="term" value="F:DNA binding"/>
    <property type="evidence" value="ECO:0007669"/>
    <property type="project" value="UniProtKB-UniRule"/>
</dbReference>
<evidence type="ECO:0000256" key="2">
    <source>
        <dbReference type="ARBA" id="ARBA00010961"/>
    </source>
</evidence>
<dbReference type="HOGENOM" id="CLU_036805_8_0_12"/>
<dbReference type="OrthoDB" id="355828at2"/>
<dbReference type="GO" id="GO:0004803">
    <property type="term" value="F:transposase activity"/>
    <property type="evidence" value="ECO:0007669"/>
    <property type="project" value="UniProtKB-UniRule"/>
</dbReference>
<dbReference type="PANTHER" id="PTHR33217">
    <property type="entry name" value="TRANSPOSASE FOR INSERTION SEQUENCE ELEMENT IS1081"/>
    <property type="match status" value="1"/>
</dbReference>
<organism evidence="7 12">
    <name type="scientific">Spirochaeta africana (strain ATCC 700263 / DSM 8902 / Z-7692)</name>
    <dbReference type="NCBI Taxonomy" id="889378"/>
    <lineage>
        <taxon>Bacteria</taxon>
        <taxon>Pseudomonadati</taxon>
        <taxon>Spirochaetota</taxon>
        <taxon>Spirochaetia</taxon>
        <taxon>Spirochaetales</taxon>
        <taxon>Spirochaetaceae</taxon>
        <taxon>Spirochaeta</taxon>
    </lineage>
</organism>
<evidence type="ECO:0000256" key="4">
    <source>
        <dbReference type="ARBA" id="ARBA00023125"/>
    </source>
</evidence>
<dbReference type="Proteomes" id="UP000007383">
    <property type="component" value="Chromosome"/>
</dbReference>
<keyword evidence="6" id="KW-0814">Transposable element</keyword>
<accession>H1ND33</accession>
<dbReference type="NCBIfam" id="NF033543">
    <property type="entry name" value="transpos_IS256"/>
    <property type="match status" value="1"/>
</dbReference>
<dbReference type="STRING" id="889378.Spiaf_0770"/>
<dbReference type="KEGG" id="sfc:Spiaf_0770"/>
<dbReference type="EMBL" id="CP003282">
    <property type="protein sequence ID" value="AFG37096.1"/>
    <property type="molecule type" value="Genomic_DNA"/>
</dbReference>
<sequence>MAPLKATADFEKLLSRFIGEQDPLLEMLKWMTEQLMRIEAENKAGAVKGKHVANRTTHFSGSRVRRFDTRLGTMYLVVPKLRKGGYIPFFVTEKKRSEQALLQVVQEAFINGVSTRKIDRLAKELGIESISASQVSEINKGLDEQVQQFRNRELDSEYPVIWIDALYEKIRHGQRVQNEAVMVVCGLNSAGEREILAIEPMETESEETYADLFQRLKQRGLKHVWLVVSDAHQGLKNAIRSEFVGACWQRCKVHFMRNVLAKVRSKHKEQFAERLKHIWLQPDQATARKYAKQLMDDWEDSCSDAVEILDSGLDDSLQFYAFAKIDARKISSTNMLERLNKEIRRRSKVVGVFPSRESYIRMVTCYLIEYTEDWTTGRSYIKKESLDEQKEFILRTVA</sequence>
<dbReference type="KEGG" id="sfc:Spiaf_2271"/>
<dbReference type="EMBL" id="CP003282">
    <property type="protein sequence ID" value="AFG36865.1"/>
    <property type="molecule type" value="Genomic_DNA"/>
</dbReference>
<evidence type="ECO:0000256" key="5">
    <source>
        <dbReference type="ARBA" id="ARBA00023172"/>
    </source>
</evidence>
<evidence type="ECO:0000313" key="8">
    <source>
        <dbReference type="EMBL" id="AFG36961.1"/>
    </source>
</evidence>
<name>H1ND33_SPIAZ</name>
<dbReference type="eggNOG" id="COG3328">
    <property type="taxonomic scope" value="Bacteria"/>
</dbReference>
<protein>
    <recommendedName>
        <fullName evidence="6">Mutator family transposase</fullName>
    </recommendedName>
</protein>
<evidence type="ECO:0000313" key="12">
    <source>
        <dbReference type="Proteomes" id="UP000007383"/>
    </source>
</evidence>
<dbReference type="PANTHER" id="PTHR33217:SF7">
    <property type="entry name" value="TRANSPOSASE FOR INSERTION SEQUENCE ELEMENT IS1081"/>
    <property type="match status" value="1"/>
</dbReference>